<name>A0AAQ3N838_VIGMU</name>
<sequence>MVRLGLLMGRSLNPSIFFSFIAGSSNRRTLSLSLTPTICRYSSSPLSLPLKRSLCSRGSKLVTNDRIIFNSPKVDVDSIEIWCECETVDTVIVINPSPELRLLSLF</sequence>
<evidence type="ECO:0000313" key="1">
    <source>
        <dbReference type="EMBL" id="WVZ04662.1"/>
    </source>
</evidence>
<organism evidence="1 2">
    <name type="scientific">Vigna mungo</name>
    <name type="common">Black gram</name>
    <name type="synonym">Phaseolus mungo</name>
    <dbReference type="NCBI Taxonomy" id="3915"/>
    <lineage>
        <taxon>Eukaryota</taxon>
        <taxon>Viridiplantae</taxon>
        <taxon>Streptophyta</taxon>
        <taxon>Embryophyta</taxon>
        <taxon>Tracheophyta</taxon>
        <taxon>Spermatophyta</taxon>
        <taxon>Magnoliopsida</taxon>
        <taxon>eudicotyledons</taxon>
        <taxon>Gunneridae</taxon>
        <taxon>Pentapetalae</taxon>
        <taxon>rosids</taxon>
        <taxon>fabids</taxon>
        <taxon>Fabales</taxon>
        <taxon>Fabaceae</taxon>
        <taxon>Papilionoideae</taxon>
        <taxon>50 kb inversion clade</taxon>
        <taxon>NPAAA clade</taxon>
        <taxon>indigoferoid/millettioid clade</taxon>
        <taxon>Phaseoleae</taxon>
        <taxon>Vigna</taxon>
    </lineage>
</organism>
<dbReference type="EMBL" id="CP144695">
    <property type="protein sequence ID" value="WVZ04662.1"/>
    <property type="molecule type" value="Genomic_DNA"/>
</dbReference>
<reference evidence="1 2" key="1">
    <citation type="journal article" date="2023" name="Life. Sci Alliance">
        <title>Evolutionary insights into 3D genome organization and epigenetic landscape of Vigna mungo.</title>
        <authorList>
            <person name="Junaid A."/>
            <person name="Singh B."/>
            <person name="Bhatia S."/>
        </authorList>
    </citation>
    <scope>NUCLEOTIDE SEQUENCE [LARGE SCALE GENOMIC DNA]</scope>
    <source>
        <strain evidence="1">Urdbean</strain>
    </source>
</reference>
<proteinExistence type="predicted"/>
<dbReference type="AlphaFoldDB" id="A0AAQ3N838"/>
<accession>A0AAQ3N838</accession>
<gene>
    <name evidence="1" type="ORF">V8G54_018008</name>
</gene>
<keyword evidence="2" id="KW-1185">Reference proteome</keyword>
<evidence type="ECO:0000313" key="2">
    <source>
        <dbReference type="Proteomes" id="UP001374535"/>
    </source>
</evidence>
<protein>
    <submittedName>
        <fullName evidence="1">Uncharacterized protein</fullName>
    </submittedName>
</protein>
<dbReference type="Proteomes" id="UP001374535">
    <property type="component" value="Chromosome 6"/>
</dbReference>